<feature type="domain" description="PGG" evidence="3">
    <location>
        <begin position="33"/>
        <end position="140"/>
    </location>
</feature>
<dbReference type="Pfam" id="PF13962">
    <property type="entry name" value="PGG"/>
    <property type="match status" value="5"/>
</dbReference>
<feature type="transmembrane region" description="Helical" evidence="2">
    <location>
        <begin position="86"/>
        <end position="109"/>
    </location>
</feature>
<evidence type="ECO:0000259" key="3">
    <source>
        <dbReference type="Pfam" id="PF13962"/>
    </source>
</evidence>
<feature type="transmembrane region" description="Helical" evidence="2">
    <location>
        <begin position="340"/>
        <end position="357"/>
    </location>
</feature>
<dbReference type="InterPro" id="IPR026961">
    <property type="entry name" value="PGG_dom"/>
</dbReference>
<dbReference type="PANTHER" id="PTHR24177:SF413">
    <property type="entry name" value="TRANSMEMBRANE PROTEIN, PUTATIVE-RELATED"/>
    <property type="match status" value="1"/>
</dbReference>
<keyword evidence="2" id="KW-0472">Membrane</keyword>
<feature type="transmembrane region" description="Helical" evidence="2">
    <location>
        <begin position="775"/>
        <end position="796"/>
    </location>
</feature>
<evidence type="ECO:0000256" key="1">
    <source>
        <dbReference type="SAM" id="MobiDB-lite"/>
    </source>
</evidence>
<feature type="transmembrane region" description="Helical" evidence="2">
    <location>
        <begin position="144"/>
        <end position="169"/>
    </location>
</feature>
<reference evidence="4 5" key="2">
    <citation type="submission" date="2024-10" db="EMBL/GenBank/DDBJ databases">
        <authorList>
            <person name="Ryan C."/>
        </authorList>
    </citation>
    <scope>NUCLEOTIDE SEQUENCE [LARGE SCALE GENOMIC DNA]</scope>
</reference>
<evidence type="ECO:0000313" key="5">
    <source>
        <dbReference type="Proteomes" id="UP001497457"/>
    </source>
</evidence>
<feature type="compositionally biased region" description="Polar residues" evidence="1">
    <location>
        <begin position="1"/>
        <end position="18"/>
    </location>
</feature>
<feature type="region of interest" description="Disordered" evidence="1">
    <location>
        <begin position="801"/>
        <end position="825"/>
    </location>
</feature>
<feature type="transmembrane region" description="Helical" evidence="2">
    <location>
        <begin position="444"/>
        <end position="468"/>
    </location>
</feature>
<feature type="domain" description="PGG" evidence="3">
    <location>
        <begin position="659"/>
        <end position="767"/>
    </location>
</feature>
<feature type="transmembrane region" description="Helical" evidence="2">
    <location>
        <begin position="189"/>
        <end position="207"/>
    </location>
</feature>
<name>A0ABC9B3N9_9POAL</name>
<feature type="domain" description="PGG" evidence="3">
    <location>
        <begin position="334"/>
        <end position="439"/>
    </location>
</feature>
<keyword evidence="2" id="KW-0812">Transmembrane</keyword>
<protein>
    <recommendedName>
        <fullName evidence="3">PGG domain-containing protein</fullName>
    </recommendedName>
</protein>
<feature type="transmembrane region" description="Helical" evidence="2">
    <location>
        <begin position="600"/>
        <end position="622"/>
    </location>
</feature>
<feature type="transmembrane region" description="Helical" evidence="2">
    <location>
        <begin position="421"/>
        <end position="438"/>
    </location>
</feature>
<feature type="transmembrane region" description="Helical" evidence="2">
    <location>
        <begin position="388"/>
        <end position="409"/>
    </location>
</feature>
<dbReference type="EMBL" id="OZ075134">
    <property type="protein sequence ID" value="CAL4990863.1"/>
    <property type="molecule type" value="Genomic_DNA"/>
</dbReference>
<sequence length="825" mass="90181">MQPPNNTVNPEQPTNQSDHQTRPQGAETRSRISEVYEYLLFLGILVVTITFTAALDPPGGLWQETKDGHRTGDPIMPDTRRGLYTVFYIFNLSAFVGSLLLVYVLLVAGRQVARGLNALKFVRLVDLALLVVAFIAGSSRGHRITLYALVQCACIIAVIVLVQVLSKWLPKNSMEVIPDEFEEDHRKHLCKVVMLLAIFGAIISYTASLSPPGSFWEHPEAGEAKHRAGDPILLERHLGRLVVFFVFNTLAFAMSVAILVLLPCSNLTKSTTATIVVVMLGLVIAYIAGVWSHYSRSGIIISISCLIVDIIVYIISYKAFDKWWPSSETTAPQENKSRELILLLAVMVATVTYQAGLQPPGGAWRETGGGHSGGGLILLATHAARYKLFFFFNSAAFVTSIVVVIIVQLRSQIGQQALEAAVILDLLGLMGAYAAGSIRHHHMWTPMCVFIVVAAVFIFICLVASLVYQRWLDSQDGGGGESTKELEIRRDVLMLLAIMAITISYQAGLTPPGKFWLEQGDGSEHHAGDPVLADTYPGMYKLFFVFNTATFMISVALILLLVSRKLRSISTRNWRVLSGYTLLVLILLMATFVAGSNRRLPKVTAAGLAVAAAVLVWLGIVLRKEKDAVLGELRRFFSAHQDNNGDHGHANRNSKYIIREYLVVVSIMAASVTYQAGLVPPGGAWPSDGPGHAAAGNPVLRDTDRRRYLAFSYCNSASFAASIVVNVLLLLDAIWPKRFPLSTRATYMVLVADVLSLLLAYAIGSSRDRDWGSWVYVLAMAAIILVYIAVYMMMVASPAPPRESQQGHAGRVDVIGSPAPARESA</sequence>
<organism evidence="4 5">
    <name type="scientific">Urochloa decumbens</name>
    <dbReference type="NCBI Taxonomy" id="240449"/>
    <lineage>
        <taxon>Eukaryota</taxon>
        <taxon>Viridiplantae</taxon>
        <taxon>Streptophyta</taxon>
        <taxon>Embryophyta</taxon>
        <taxon>Tracheophyta</taxon>
        <taxon>Spermatophyta</taxon>
        <taxon>Magnoliopsida</taxon>
        <taxon>Liliopsida</taxon>
        <taxon>Poales</taxon>
        <taxon>Poaceae</taxon>
        <taxon>PACMAD clade</taxon>
        <taxon>Panicoideae</taxon>
        <taxon>Panicodae</taxon>
        <taxon>Paniceae</taxon>
        <taxon>Melinidinae</taxon>
        <taxon>Urochloa</taxon>
    </lineage>
</organism>
<feature type="transmembrane region" description="Helical" evidence="2">
    <location>
        <begin position="241"/>
        <end position="262"/>
    </location>
</feature>
<feature type="transmembrane region" description="Helical" evidence="2">
    <location>
        <begin position="542"/>
        <end position="562"/>
    </location>
</feature>
<feature type="transmembrane region" description="Helical" evidence="2">
    <location>
        <begin position="299"/>
        <end position="320"/>
    </location>
</feature>
<keyword evidence="5" id="KW-1185">Reference proteome</keyword>
<dbReference type="PANTHER" id="PTHR24177">
    <property type="entry name" value="CASKIN"/>
    <property type="match status" value="1"/>
</dbReference>
<feature type="transmembrane region" description="Helical" evidence="2">
    <location>
        <begin position="574"/>
        <end position="594"/>
    </location>
</feature>
<feature type="transmembrane region" description="Helical" evidence="2">
    <location>
        <begin position="274"/>
        <end position="293"/>
    </location>
</feature>
<feature type="transmembrane region" description="Helical" evidence="2">
    <location>
        <begin position="710"/>
        <end position="733"/>
    </location>
</feature>
<reference evidence="5" key="1">
    <citation type="submission" date="2024-06" db="EMBL/GenBank/DDBJ databases">
        <authorList>
            <person name="Ryan C."/>
        </authorList>
    </citation>
    <scope>NUCLEOTIDE SEQUENCE [LARGE SCALE GENOMIC DNA]</scope>
</reference>
<feature type="domain" description="PGG" evidence="3">
    <location>
        <begin position="187"/>
        <end position="291"/>
    </location>
</feature>
<feature type="region of interest" description="Disordered" evidence="1">
    <location>
        <begin position="1"/>
        <end position="27"/>
    </location>
</feature>
<accession>A0ABC9B3N9</accession>
<feature type="transmembrane region" description="Helical" evidence="2">
    <location>
        <begin position="121"/>
        <end position="138"/>
    </location>
</feature>
<feature type="domain" description="PGG" evidence="3">
    <location>
        <begin position="484"/>
        <end position="597"/>
    </location>
</feature>
<feature type="transmembrane region" description="Helical" evidence="2">
    <location>
        <begin position="745"/>
        <end position="763"/>
    </location>
</feature>
<keyword evidence="2" id="KW-1133">Transmembrane helix</keyword>
<evidence type="ECO:0000256" key="2">
    <source>
        <dbReference type="SAM" id="Phobius"/>
    </source>
</evidence>
<feature type="transmembrane region" description="Helical" evidence="2">
    <location>
        <begin position="492"/>
        <end position="509"/>
    </location>
</feature>
<dbReference type="Proteomes" id="UP001497457">
    <property type="component" value="Chromosome 24b"/>
</dbReference>
<gene>
    <name evidence="4" type="ORF">URODEC1_LOCUS60409</name>
</gene>
<dbReference type="AlphaFoldDB" id="A0ABC9B3N9"/>
<evidence type="ECO:0000313" key="4">
    <source>
        <dbReference type="EMBL" id="CAL4990863.1"/>
    </source>
</evidence>
<proteinExistence type="predicted"/>
<feature type="transmembrane region" description="Helical" evidence="2">
    <location>
        <begin position="38"/>
        <end position="55"/>
    </location>
</feature>